<dbReference type="EMBL" id="AVPG01000003">
    <property type="protein sequence ID" value="KGX88124.1"/>
    <property type="molecule type" value="Genomic_DNA"/>
</dbReference>
<evidence type="ECO:0000256" key="7">
    <source>
        <dbReference type="ARBA" id="ARBA00022683"/>
    </source>
</evidence>
<dbReference type="InterPro" id="IPR002114">
    <property type="entry name" value="PTS_HPr_Ser_P_site"/>
</dbReference>
<dbReference type="InterPro" id="IPR001020">
    <property type="entry name" value="PTS_HPr_His_P_site"/>
</dbReference>
<dbReference type="NCBIfam" id="NF010352">
    <property type="entry name" value="PRK13780.1"/>
    <property type="match status" value="1"/>
</dbReference>
<dbReference type="SUPFAM" id="SSF55594">
    <property type="entry name" value="HPr-like"/>
    <property type="match status" value="1"/>
</dbReference>
<keyword evidence="10" id="KW-1185">Reference proteome</keyword>
<keyword evidence="6" id="KW-0813">Transport</keyword>
<dbReference type="GO" id="GO:0005737">
    <property type="term" value="C:cytoplasm"/>
    <property type="evidence" value="ECO:0007669"/>
    <property type="project" value="UniProtKB-SubCell"/>
</dbReference>
<evidence type="ECO:0000256" key="1">
    <source>
        <dbReference type="ARBA" id="ARBA00003681"/>
    </source>
</evidence>
<comment type="subcellular location">
    <subcellularLocation>
        <location evidence="2">Cytoplasm</location>
    </subcellularLocation>
</comment>
<dbReference type="PROSITE" id="PS00369">
    <property type="entry name" value="PTS_HPR_HIS"/>
    <property type="match status" value="1"/>
</dbReference>
<dbReference type="PANTHER" id="PTHR33705:SF2">
    <property type="entry name" value="PHOSPHOCARRIER PROTEIN NPR"/>
    <property type="match status" value="1"/>
</dbReference>
<reference evidence="9 10" key="1">
    <citation type="submission" date="2013-08" db="EMBL/GenBank/DDBJ databases">
        <authorList>
            <person name="Huang J."/>
            <person name="Wang G."/>
        </authorList>
    </citation>
    <scope>NUCLEOTIDE SEQUENCE [LARGE SCALE GENOMIC DNA]</scope>
    <source>
        <strain evidence="9 10">JSM 072002</strain>
    </source>
</reference>
<dbReference type="NCBIfam" id="TIGR01003">
    <property type="entry name" value="PTS_HPr_family"/>
    <property type="match status" value="1"/>
</dbReference>
<dbReference type="PROSITE" id="PS51350">
    <property type="entry name" value="PTS_HPR_DOM"/>
    <property type="match status" value="1"/>
</dbReference>
<dbReference type="PANTHER" id="PTHR33705">
    <property type="entry name" value="PHOSPHOCARRIER PROTEIN HPR"/>
    <property type="match status" value="1"/>
</dbReference>
<proteinExistence type="inferred from homology"/>
<dbReference type="CDD" id="cd00367">
    <property type="entry name" value="PTS-HPr_like"/>
    <property type="match status" value="1"/>
</dbReference>
<dbReference type="GO" id="GO:0009401">
    <property type="term" value="P:phosphoenolpyruvate-dependent sugar phosphotransferase system"/>
    <property type="evidence" value="ECO:0007669"/>
    <property type="project" value="UniProtKB-KW"/>
</dbReference>
<dbReference type="AlphaFoldDB" id="A0A0A5G7X0"/>
<dbReference type="STRING" id="1385512.N784_10280"/>
<dbReference type="InterPro" id="IPR050399">
    <property type="entry name" value="HPr"/>
</dbReference>
<evidence type="ECO:0000313" key="10">
    <source>
        <dbReference type="Proteomes" id="UP000030401"/>
    </source>
</evidence>
<dbReference type="PRINTS" id="PR00107">
    <property type="entry name" value="PHOSPHOCPHPR"/>
</dbReference>
<dbReference type="OrthoDB" id="9809047at2"/>
<evidence type="ECO:0000256" key="4">
    <source>
        <dbReference type="ARBA" id="ARBA00020422"/>
    </source>
</evidence>
<dbReference type="Proteomes" id="UP000030401">
    <property type="component" value="Unassembled WGS sequence"/>
</dbReference>
<comment type="function">
    <text evidence="1">General (non sugar-specific) component of the phosphoenolpyruvate-dependent sugar phosphotransferase system (sugar PTS). This major carbohydrate active-transport system catalyzes the phosphorylation of incoming sugar substrates concomitantly with their translocation across the cell membrane. The phosphoryl group from phosphoenolpyruvate (PEP) is transferred to the phosphoryl carrier protein HPr by enzyme I. Phospho-HPr then transfers it to the PTS EIIA domain.</text>
</comment>
<dbReference type="RefSeq" id="WP_036832400.1">
    <property type="nucleotide sequence ID" value="NZ_AVPG01000003.1"/>
</dbReference>
<dbReference type="InterPro" id="IPR035895">
    <property type="entry name" value="HPr-like_sf"/>
</dbReference>
<evidence type="ECO:0000313" key="9">
    <source>
        <dbReference type="EMBL" id="KGX88124.1"/>
    </source>
</evidence>
<evidence type="ECO:0000256" key="3">
    <source>
        <dbReference type="ARBA" id="ARBA00010736"/>
    </source>
</evidence>
<evidence type="ECO:0000256" key="6">
    <source>
        <dbReference type="ARBA" id="ARBA00022597"/>
    </source>
</evidence>
<organism evidence="9 10">
    <name type="scientific">Pontibacillus litoralis JSM 072002</name>
    <dbReference type="NCBI Taxonomy" id="1385512"/>
    <lineage>
        <taxon>Bacteria</taxon>
        <taxon>Bacillati</taxon>
        <taxon>Bacillota</taxon>
        <taxon>Bacilli</taxon>
        <taxon>Bacillales</taxon>
        <taxon>Bacillaceae</taxon>
        <taxon>Pontibacillus</taxon>
    </lineage>
</organism>
<evidence type="ECO:0000256" key="2">
    <source>
        <dbReference type="ARBA" id="ARBA00004496"/>
    </source>
</evidence>
<keyword evidence="7" id="KW-0598">Phosphotransferase system</keyword>
<accession>A0A0A5G7X0</accession>
<dbReference type="PROSITE" id="PS00589">
    <property type="entry name" value="PTS_HPR_SER"/>
    <property type="match status" value="1"/>
</dbReference>
<protein>
    <recommendedName>
        <fullName evidence="4">Phosphocarrier protein HPr</fullName>
    </recommendedName>
</protein>
<evidence type="ECO:0000256" key="5">
    <source>
        <dbReference type="ARBA" id="ARBA00022490"/>
    </source>
</evidence>
<comment type="similarity">
    <text evidence="3">Belongs to the HPr family.</text>
</comment>
<gene>
    <name evidence="9" type="ORF">N784_10280</name>
</gene>
<dbReference type="Pfam" id="PF00381">
    <property type="entry name" value="PTS-HPr"/>
    <property type="match status" value="1"/>
</dbReference>
<dbReference type="eggNOG" id="COG1925">
    <property type="taxonomic scope" value="Bacteria"/>
</dbReference>
<comment type="caution">
    <text evidence="9">The sequence shown here is derived from an EMBL/GenBank/DDBJ whole genome shotgun (WGS) entry which is preliminary data.</text>
</comment>
<dbReference type="InterPro" id="IPR000032">
    <property type="entry name" value="HPr-like"/>
</dbReference>
<name>A0A0A5G7X0_9BACI</name>
<sequence length="88" mass="9205">MVQQTMKITASEGVHARPATVLVQEAGKFTADVNLEYNGKTVNLKSIMGIMSLGIPAGAEVTFTAEGSDGEEALQAIVELVKNQGLGE</sequence>
<evidence type="ECO:0000259" key="8">
    <source>
        <dbReference type="PROSITE" id="PS51350"/>
    </source>
</evidence>
<keyword evidence="6" id="KW-0762">Sugar transport</keyword>
<feature type="domain" description="HPr" evidence="8">
    <location>
        <begin position="1"/>
        <end position="88"/>
    </location>
</feature>
<dbReference type="Gene3D" id="3.30.1340.10">
    <property type="entry name" value="HPr-like"/>
    <property type="match status" value="1"/>
</dbReference>
<keyword evidence="5" id="KW-0963">Cytoplasm</keyword>